<comment type="caution">
    <text evidence="3">The sequence shown here is derived from an EMBL/GenBank/DDBJ whole genome shotgun (WGS) entry which is preliminary data.</text>
</comment>
<sequence length="294" mass="31596">MKNILLLFDTDEYTTPFDILISYDAGFDIVVPYAKVTAESAITLTQDAMFPRGVKGVAHTTIFVGGKDDEEAKKILTNIKKTLFPPFEIAVIVDPRGGHTTASALVAKIEKLLVKNNYSLKGLKVVILAGTGQVGQLAAMICASEGAEVVITSRKKERAEKIVGELEKESGFKMKGVQASNDDEILESIKDADVVIATGKAGVCLVNKEMLGKLERCKVVADVNANPPLGIEGLELSSDGKEIVPGIYGLGALAVGDLKYKVEIAMLQAAKDAKKGIFDYKYAFNKAKEILDLK</sequence>
<feature type="domain" description="Alanine dehydrogenase/pyridine nucleotide transhydrogenase NAD(H)-binding" evidence="1">
    <location>
        <begin position="124"/>
        <end position="243"/>
    </location>
</feature>
<dbReference type="InterPro" id="IPR015259">
    <property type="entry name" value="Methyl-teptahyd_DH_N"/>
</dbReference>
<dbReference type="Gene3D" id="3.40.50.720">
    <property type="entry name" value="NAD(P)-binding Rossmann-like Domain"/>
    <property type="match status" value="1"/>
</dbReference>
<reference evidence="3 4" key="1">
    <citation type="journal article" date="2019" name="Nat. Microbiol.">
        <title>Wide diversity of methane and short-chain alkane metabolisms in uncultured archaea.</title>
        <authorList>
            <person name="Borrel G."/>
            <person name="Adam P.S."/>
            <person name="McKay L.J."/>
            <person name="Chen L.X."/>
            <person name="Sierra-Garcia I.N."/>
            <person name="Sieber C.M."/>
            <person name="Letourneur Q."/>
            <person name="Ghozlane A."/>
            <person name="Andersen G.L."/>
            <person name="Li W.J."/>
            <person name="Hallam S.J."/>
            <person name="Muyzer G."/>
            <person name="de Oliveira V.M."/>
            <person name="Inskeep W.P."/>
            <person name="Banfield J.F."/>
            <person name="Gribaldo S."/>
        </authorList>
    </citation>
    <scope>NUCLEOTIDE SEQUENCE [LARGE SCALE GENOMIC DNA]</scope>
    <source>
        <strain evidence="3">NM1a</strain>
    </source>
</reference>
<dbReference type="SUPFAM" id="SSF51735">
    <property type="entry name" value="NAD(P)-binding Rossmann-fold domains"/>
    <property type="match status" value="1"/>
</dbReference>
<dbReference type="InterPro" id="IPR007698">
    <property type="entry name" value="AlaDH/PNT_NAD(H)-bd"/>
</dbReference>
<dbReference type="Proteomes" id="UP000317158">
    <property type="component" value="Unassembled WGS sequence"/>
</dbReference>
<dbReference type="Pfam" id="PF01262">
    <property type="entry name" value="AlaDh_PNT_C"/>
    <property type="match status" value="1"/>
</dbReference>
<dbReference type="SUPFAM" id="SSF53223">
    <property type="entry name" value="Aminoacid dehydrogenase-like, N-terminal domain"/>
    <property type="match status" value="1"/>
</dbReference>
<feature type="domain" description="Methylene-tetrahydromethanopterin dehydrogenase N-terminal" evidence="2">
    <location>
        <begin position="16"/>
        <end position="95"/>
    </location>
</feature>
<dbReference type="InterPro" id="IPR036291">
    <property type="entry name" value="NAD(P)-bd_dom_sf"/>
</dbReference>
<evidence type="ECO:0000259" key="2">
    <source>
        <dbReference type="Pfam" id="PF09176"/>
    </source>
</evidence>
<protein>
    <submittedName>
        <fullName evidence="3">Methylenetetrahydromethanopterin dehydrogenase</fullName>
    </submittedName>
</protein>
<evidence type="ECO:0000259" key="1">
    <source>
        <dbReference type="Pfam" id="PF01262"/>
    </source>
</evidence>
<dbReference type="Gene3D" id="3.40.50.10280">
    <property type="entry name" value="Methylene-tetrahydromethanopterin dehydrogenase, N-terminal domain"/>
    <property type="match status" value="1"/>
</dbReference>
<proteinExistence type="predicted"/>
<organism evidence="3 4">
    <name type="scientific">Methanoliparum thermophilum</name>
    <dbReference type="NCBI Taxonomy" id="2491083"/>
    <lineage>
        <taxon>Archaea</taxon>
        <taxon>Methanobacteriati</taxon>
        <taxon>Methanobacteriota</taxon>
        <taxon>Candidatus Methanoliparia</taxon>
        <taxon>Candidatus Methanoliparales</taxon>
        <taxon>Candidatus Methanoliparaceae</taxon>
        <taxon>Candidatus Methanoliparum</taxon>
    </lineage>
</organism>
<dbReference type="Pfam" id="PF09176">
    <property type="entry name" value="Mpt_N"/>
    <property type="match status" value="1"/>
</dbReference>
<gene>
    <name evidence="3" type="ORF">EF806_04115</name>
</gene>
<evidence type="ECO:0000313" key="3">
    <source>
        <dbReference type="EMBL" id="RZN64532.1"/>
    </source>
</evidence>
<evidence type="ECO:0000313" key="4">
    <source>
        <dbReference type="Proteomes" id="UP000317158"/>
    </source>
</evidence>
<name>A0A520KRW6_METT2</name>
<dbReference type="AlphaFoldDB" id="A0A520KRW6"/>
<dbReference type="InterPro" id="IPR037089">
    <property type="entry name" value="Methyl-teptahyd_DH_N_sf"/>
</dbReference>
<dbReference type="InterPro" id="IPR046346">
    <property type="entry name" value="Aminoacid_DH-like_N_sf"/>
</dbReference>
<dbReference type="EMBL" id="RXIF01000006">
    <property type="protein sequence ID" value="RZN64532.1"/>
    <property type="molecule type" value="Genomic_DNA"/>
</dbReference>
<accession>A0A520KRW6</accession>